<dbReference type="AlphaFoldDB" id="A0A2T3JHT1"/>
<keyword evidence="2" id="KW-1185">Reference proteome</keyword>
<sequence>MEIYPTCNKCGQSDEYLVSHENKYICICGHEIKITESTLESNDVHQDLMSYLKEDSYQIH</sequence>
<dbReference type="Proteomes" id="UP000240987">
    <property type="component" value="Unassembled WGS sequence"/>
</dbReference>
<evidence type="ECO:0000313" key="2">
    <source>
        <dbReference type="Proteomes" id="UP000240987"/>
    </source>
</evidence>
<dbReference type="EMBL" id="PYMJ01000010">
    <property type="protein sequence ID" value="PSU48413.1"/>
    <property type="molecule type" value="Genomic_DNA"/>
</dbReference>
<reference evidence="1 2" key="1">
    <citation type="submission" date="2018-01" db="EMBL/GenBank/DDBJ databases">
        <title>Whole genome sequencing of Histamine producing bacteria.</title>
        <authorList>
            <person name="Butler K."/>
        </authorList>
    </citation>
    <scope>NUCLEOTIDE SEQUENCE [LARGE SCALE GENOMIC DNA]</scope>
    <source>
        <strain evidence="1 2">JCM 12947</strain>
    </source>
</reference>
<comment type="caution">
    <text evidence="1">The sequence shown here is derived from an EMBL/GenBank/DDBJ whole genome shotgun (WGS) entry which is preliminary data.</text>
</comment>
<organism evidence="1 2">
    <name type="scientific">Photobacterium frigidiphilum</name>
    <dbReference type="NCBI Taxonomy" id="264736"/>
    <lineage>
        <taxon>Bacteria</taxon>
        <taxon>Pseudomonadati</taxon>
        <taxon>Pseudomonadota</taxon>
        <taxon>Gammaproteobacteria</taxon>
        <taxon>Vibrionales</taxon>
        <taxon>Vibrionaceae</taxon>
        <taxon>Photobacterium</taxon>
    </lineage>
</organism>
<name>A0A2T3JHT1_9GAMM</name>
<accession>A0A2T3JHT1</accession>
<protein>
    <submittedName>
        <fullName evidence="1">Uncharacterized protein</fullName>
    </submittedName>
</protein>
<gene>
    <name evidence="1" type="ORF">C9J12_12440</name>
</gene>
<proteinExistence type="predicted"/>
<evidence type="ECO:0000313" key="1">
    <source>
        <dbReference type="EMBL" id="PSU48413.1"/>
    </source>
</evidence>